<keyword evidence="2" id="KW-0238">DNA-binding</keyword>
<dbReference type="Pfam" id="PF00072">
    <property type="entry name" value="Response_reg"/>
    <property type="match status" value="1"/>
</dbReference>
<comment type="caution">
    <text evidence="7">The sequence shown here is derived from an EMBL/GenBank/DDBJ whole genome shotgun (WGS) entry which is preliminary data.</text>
</comment>
<keyword evidence="4" id="KW-0597">Phosphoprotein</keyword>
<protein>
    <submittedName>
        <fullName evidence="7">Helix-turn-helix domain-containing protein</fullName>
    </submittedName>
</protein>
<dbReference type="GO" id="GO:0043565">
    <property type="term" value="F:sequence-specific DNA binding"/>
    <property type="evidence" value="ECO:0007669"/>
    <property type="project" value="InterPro"/>
</dbReference>
<dbReference type="InterPro" id="IPR009057">
    <property type="entry name" value="Homeodomain-like_sf"/>
</dbReference>
<dbReference type="OrthoDB" id="342399at2"/>
<organism evidence="7 8">
    <name type="scientific">Paenibacillus whitsoniae</name>
    <dbReference type="NCBI Taxonomy" id="2496558"/>
    <lineage>
        <taxon>Bacteria</taxon>
        <taxon>Bacillati</taxon>
        <taxon>Bacillota</taxon>
        <taxon>Bacilli</taxon>
        <taxon>Bacillales</taxon>
        <taxon>Paenibacillaceae</taxon>
        <taxon>Paenibacillus</taxon>
    </lineage>
</organism>
<evidence type="ECO:0000313" key="8">
    <source>
        <dbReference type="Proteomes" id="UP000276128"/>
    </source>
</evidence>
<dbReference type="RefSeq" id="WP_126145103.1">
    <property type="nucleotide sequence ID" value="NZ_RXHU01000145.1"/>
</dbReference>
<dbReference type="Gene3D" id="3.40.50.2300">
    <property type="match status" value="1"/>
</dbReference>
<feature type="domain" description="Response regulatory" evidence="6">
    <location>
        <begin position="3"/>
        <end position="120"/>
    </location>
</feature>
<keyword evidence="1" id="KW-0805">Transcription regulation</keyword>
<dbReference type="PROSITE" id="PS50110">
    <property type="entry name" value="RESPONSE_REGULATORY"/>
    <property type="match status" value="1"/>
</dbReference>
<keyword evidence="8" id="KW-1185">Reference proteome</keyword>
<proteinExistence type="predicted"/>
<dbReference type="GO" id="GO:0003700">
    <property type="term" value="F:DNA-binding transcription factor activity"/>
    <property type="evidence" value="ECO:0007669"/>
    <property type="project" value="InterPro"/>
</dbReference>
<dbReference type="AlphaFoldDB" id="A0A430J4M9"/>
<dbReference type="CDD" id="cd17536">
    <property type="entry name" value="REC_YesN-like"/>
    <property type="match status" value="1"/>
</dbReference>
<evidence type="ECO:0000256" key="1">
    <source>
        <dbReference type="ARBA" id="ARBA00023015"/>
    </source>
</evidence>
<evidence type="ECO:0000256" key="3">
    <source>
        <dbReference type="ARBA" id="ARBA00023163"/>
    </source>
</evidence>
<dbReference type="InterPro" id="IPR011006">
    <property type="entry name" value="CheY-like_superfamily"/>
</dbReference>
<feature type="modified residue" description="4-aspartylphosphate" evidence="4">
    <location>
        <position position="55"/>
    </location>
</feature>
<dbReference type="PROSITE" id="PS01124">
    <property type="entry name" value="HTH_ARAC_FAMILY_2"/>
    <property type="match status" value="1"/>
</dbReference>
<dbReference type="Gene3D" id="1.10.10.60">
    <property type="entry name" value="Homeodomain-like"/>
    <property type="match status" value="2"/>
</dbReference>
<name>A0A430J4M9_9BACL</name>
<sequence length="542" mass="62348">MYTVMIVDDDLPVLAFLQATIKWEELGYRLTGAYANPLEALQAGKLAKTDVLISDIGMPEMNGLELITSLRENDPNLKAVILSCHDEFHYAQAAVKLSVSEYILKETMNATNITEVLKRVKEQLDAEGNAQSKHRKLEKEVSQQRGAAKRHFIRTTVNEPLFDQLEWQAKALDFGIHLEKHAVIPVLGYANRLKEATGRFQSKDLFEYTIENIVEELIGEQGDITLFTYDTGEIVLLFPHISNLHINNTQKMEATLRHLQSCLQKFVKISFSFVVGSPVKDVRALKEQLMRLVETKPSRFYLPEASILKLDQVRESFGDGGELLAQYAQALDEFRSVVFDERTDEVGAFVSKWVDYIAYNRFRPLEVKDWLLKMILDVRMRLKSLQHYQSTFSSELLHHDVHELSSIRELETWLGGYLQQAIEWAGKVYRESHNREILECQRFVQNHLDTKISLEDAAEHLHLHPSYLSRLFKRETGEGFIEYVTRMKMEKARELLEITDKSVEQIADMLGYENKNYFGKLFKAHTGFVPNAYRGQAKPGGV</sequence>
<reference evidence="7 8" key="1">
    <citation type="submission" date="2018-12" db="EMBL/GenBank/DDBJ databases">
        <title>Bacillus ochoae sp. nov., Paenibacillus whitsoniae sp. nov., Paenibacillus spiritus sp. nov. Isolated from the Mars Exploration Rover during spacecraft assembly.</title>
        <authorList>
            <person name="Seuylemezian A."/>
            <person name="Vaishampayan P."/>
        </authorList>
    </citation>
    <scope>NUCLEOTIDE SEQUENCE [LARGE SCALE GENOMIC DNA]</scope>
    <source>
        <strain evidence="7 8">MER 54</strain>
    </source>
</reference>
<dbReference type="InterPro" id="IPR001789">
    <property type="entry name" value="Sig_transdc_resp-reg_receiver"/>
</dbReference>
<dbReference type="SUPFAM" id="SSF46689">
    <property type="entry name" value="Homeodomain-like"/>
    <property type="match status" value="2"/>
</dbReference>
<dbReference type="SMART" id="SM00448">
    <property type="entry name" value="REC"/>
    <property type="match status" value="1"/>
</dbReference>
<dbReference type="PANTHER" id="PTHR43280:SF2">
    <property type="entry name" value="HTH-TYPE TRANSCRIPTIONAL REGULATOR EXSA"/>
    <property type="match status" value="1"/>
</dbReference>
<dbReference type="SUPFAM" id="SSF52172">
    <property type="entry name" value="CheY-like"/>
    <property type="match status" value="1"/>
</dbReference>
<feature type="domain" description="HTH araC/xylS-type" evidence="5">
    <location>
        <begin position="438"/>
        <end position="536"/>
    </location>
</feature>
<gene>
    <name evidence="7" type="ORF">EJQ19_31160</name>
</gene>
<dbReference type="PANTHER" id="PTHR43280">
    <property type="entry name" value="ARAC-FAMILY TRANSCRIPTIONAL REGULATOR"/>
    <property type="match status" value="1"/>
</dbReference>
<evidence type="ECO:0000259" key="5">
    <source>
        <dbReference type="PROSITE" id="PS01124"/>
    </source>
</evidence>
<accession>A0A430J4M9</accession>
<dbReference type="Pfam" id="PF12833">
    <property type="entry name" value="HTH_18"/>
    <property type="match status" value="1"/>
</dbReference>
<dbReference type="Proteomes" id="UP000276128">
    <property type="component" value="Unassembled WGS sequence"/>
</dbReference>
<keyword evidence="3" id="KW-0804">Transcription</keyword>
<dbReference type="EMBL" id="RXHU01000145">
    <property type="protein sequence ID" value="RTE00750.1"/>
    <property type="molecule type" value="Genomic_DNA"/>
</dbReference>
<dbReference type="SMART" id="SM00342">
    <property type="entry name" value="HTH_ARAC"/>
    <property type="match status" value="1"/>
</dbReference>
<dbReference type="GO" id="GO:0000160">
    <property type="term" value="P:phosphorelay signal transduction system"/>
    <property type="evidence" value="ECO:0007669"/>
    <property type="project" value="InterPro"/>
</dbReference>
<evidence type="ECO:0000256" key="4">
    <source>
        <dbReference type="PROSITE-ProRule" id="PRU00169"/>
    </source>
</evidence>
<dbReference type="InterPro" id="IPR018060">
    <property type="entry name" value="HTH_AraC"/>
</dbReference>
<evidence type="ECO:0000256" key="2">
    <source>
        <dbReference type="ARBA" id="ARBA00023125"/>
    </source>
</evidence>
<evidence type="ECO:0000313" key="7">
    <source>
        <dbReference type="EMBL" id="RTE00750.1"/>
    </source>
</evidence>
<evidence type="ECO:0000259" key="6">
    <source>
        <dbReference type="PROSITE" id="PS50110"/>
    </source>
</evidence>